<comment type="subcellular location">
    <subcellularLocation>
        <location evidence="1 4">Cytoplasm</location>
    </subcellularLocation>
</comment>
<evidence type="ECO:0000256" key="2">
    <source>
        <dbReference type="ARBA" id="ARBA00022490"/>
    </source>
</evidence>
<keyword evidence="2 4" id="KW-0963">Cytoplasm</keyword>
<evidence type="ECO:0000313" key="6">
    <source>
        <dbReference type="Proteomes" id="UP000658131"/>
    </source>
</evidence>
<accession>A0ABR7NFF9</accession>
<keyword evidence="6" id="KW-1185">Reference proteome</keyword>
<dbReference type="RefSeq" id="WP_262398798.1">
    <property type="nucleotide sequence ID" value="NZ_JACRTB010000002.1"/>
</dbReference>
<dbReference type="PIRSF" id="PIRSF002736">
    <property type="entry name" value="Citrt_lyas_gamma"/>
    <property type="match status" value="1"/>
</dbReference>
<dbReference type="InterPro" id="IPR006495">
    <property type="entry name" value="CitD"/>
</dbReference>
<dbReference type="InterPro" id="IPR023439">
    <property type="entry name" value="Mal_deCO2ase/Cit_lyase_ACP"/>
</dbReference>
<dbReference type="HAMAP" id="MF_00805">
    <property type="entry name" value="CitD"/>
    <property type="match status" value="1"/>
</dbReference>
<feature type="modified residue" description="O-(phosphoribosyl dephospho-coenzyme A)serine" evidence="4">
    <location>
        <position position="14"/>
    </location>
</feature>
<evidence type="ECO:0000256" key="1">
    <source>
        <dbReference type="ARBA" id="ARBA00004496"/>
    </source>
</evidence>
<dbReference type="NCBIfam" id="NF009726">
    <property type="entry name" value="PRK13253.1"/>
    <property type="match status" value="1"/>
</dbReference>
<dbReference type="EMBL" id="JACRTB010000002">
    <property type="protein sequence ID" value="MBC8575150.1"/>
    <property type="molecule type" value="Genomic_DNA"/>
</dbReference>
<evidence type="ECO:0000313" key="5">
    <source>
        <dbReference type="EMBL" id="MBC8575150.1"/>
    </source>
</evidence>
<comment type="function">
    <text evidence="4">Covalent carrier of the coenzyme of citrate lyase.</text>
</comment>
<comment type="similarity">
    <text evidence="4">Belongs to the CitD family.</text>
</comment>
<organism evidence="5 6">
    <name type="scientific">Yanshouia hominis</name>
    <dbReference type="NCBI Taxonomy" id="2763673"/>
    <lineage>
        <taxon>Bacteria</taxon>
        <taxon>Bacillati</taxon>
        <taxon>Bacillota</taxon>
        <taxon>Clostridia</taxon>
        <taxon>Eubacteriales</taxon>
        <taxon>Oscillospiraceae</taxon>
        <taxon>Yanshouia</taxon>
    </lineage>
</organism>
<sequence length="100" mass="10833">MEIKKTAMAGSMESSDCMVTVRPGIHGIQIDLQSDVKVMFGESILATVRQTLEELAVSDAEVSVLDRGALDCVIRARVQCAACRAAETSWDWTKEVVCLG</sequence>
<evidence type="ECO:0000256" key="4">
    <source>
        <dbReference type="HAMAP-Rule" id="MF_00805"/>
    </source>
</evidence>
<proteinExistence type="inferred from homology"/>
<comment type="caution">
    <text evidence="5">The sequence shown here is derived from an EMBL/GenBank/DDBJ whole genome shotgun (WGS) entry which is preliminary data.</text>
</comment>
<name>A0ABR7NFF9_9FIRM</name>
<protein>
    <recommendedName>
        <fullName evidence="4">Citrate lyase acyl carrier protein</fullName>
    </recommendedName>
    <alternativeName>
        <fullName evidence="4">Citrate lyase gamma chain</fullName>
    </alternativeName>
</protein>
<dbReference type="NCBIfam" id="TIGR01608">
    <property type="entry name" value="citD"/>
    <property type="match status" value="1"/>
</dbReference>
<keyword evidence="5" id="KW-0456">Lyase</keyword>
<dbReference type="GO" id="GO:0008815">
    <property type="term" value="F:citrate (pro-3S)-lyase activity"/>
    <property type="evidence" value="ECO:0007669"/>
    <property type="project" value="UniProtKB-EC"/>
</dbReference>
<dbReference type="Pfam" id="PF06857">
    <property type="entry name" value="ACP"/>
    <property type="match status" value="1"/>
</dbReference>
<dbReference type="Proteomes" id="UP000658131">
    <property type="component" value="Unassembled WGS sequence"/>
</dbReference>
<comment type="subunit">
    <text evidence="4">Oligomer with a subunit composition of (alpha,beta,gamma)6.</text>
</comment>
<reference evidence="5 6" key="1">
    <citation type="submission" date="2020-08" db="EMBL/GenBank/DDBJ databases">
        <title>Genome public.</title>
        <authorList>
            <person name="Liu C."/>
            <person name="Sun Q."/>
        </authorList>
    </citation>
    <scope>NUCLEOTIDE SEQUENCE [LARGE SCALE GENOMIC DNA]</scope>
    <source>
        <strain evidence="5 6">BX1</strain>
    </source>
</reference>
<keyword evidence="3 4" id="KW-0597">Phosphoprotein</keyword>
<evidence type="ECO:0000256" key="3">
    <source>
        <dbReference type="ARBA" id="ARBA00022553"/>
    </source>
</evidence>
<gene>
    <name evidence="4 5" type="primary">citD</name>
    <name evidence="5" type="ORF">H8717_01820</name>
</gene>